<evidence type="ECO:0000313" key="2">
    <source>
        <dbReference type="EMBL" id="PON90536.1"/>
    </source>
</evidence>
<name>A0A2P5EYC7_TREOI</name>
<sequence>MILAHSFSKEIFELICVILWAIWTRRNNKLFNGVSLDALELSYWCKYYLEEFQACKLRIELAPSVPRSSGVGFWNRPRVGCIKLNVDTVDHDALNFVGVGGTICDHEGCILVYWVLKIPGKFDILTSELLAIREDVHLAIQFGFLLYNIESDSLLTITAFNHVQPCSTVESIISDIKLFISSTSYDFYQHISRVEIMVKKYIFFTFEKKC</sequence>
<dbReference type="EMBL" id="JXTC01000082">
    <property type="protein sequence ID" value="PON90536.1"/>
    <property type="molecule type" value="Genomic_DNA"/>
</dbReference>
<gene>
    <name evidence="2" type="ORF">TorRG33x02_135910</name>
</gene>
<organism evidence="2 3">
    <name type="scientific">Trema orientale</name>
    <name type="common">Charcoal tree</name>
    <name type="synonym">Celtis orientalis</name>
    <dbReference type="NCBI Taxonomy" id="63057"/>
    <lineage>
        <taxon>Eukaryota</taxon>
        <taxon>Viridiplantae</taxon>
        <taxon>Streptophyta</taxon>
        <taxon>Embryophyta</taxon>
        <taxon>Tracheophyta</taxon>
        <taxon>Spermatophyta</taxon>
        <taxon>Magnoliopsida</taxon>
        <taxon>eudicotyledons</taxon>
        <taxon>Gunneridae</taxon>
        <taxon>Pentapetalae</taxon>
        <taxon>rosids</taxon>
        <taxon>fabids</taxon>
        <taxon>Rosales</taxon>
        <taxon>Cannabaceae</taxon>
        <taxon>Trema</taxon>
    </lineage>
</organism>
<dbReference type="PANTHER" id="PTHR47074">
    <property type="entry name" value="BNAC02G40300D PROTEIN"/>
    <property type="match status" value="1"/>
</dbReference>
<dbReference type="InterPro" id="IPR002156">
    <property type="entry name" value="RNaseH_domain"/>
</dbReference>
<evidence type="ECO:0000313" key="3">
    <source>
        <dbReference type="Proteomes" id="UP000237000"/>
    </source>
</evidence>
<evidence type="ECO:0000259" key="1">
    <source>
        <dbReference type="Pfam" id="PF13456"/>
    </source>
</evidence>
<dbReference type="GO" id="GO:0003676">
    <property type="term" value="F:nucleic acid binding"/>
    <property type="evidence" value="ECO:0007669"/>
    <property type="project" value="InterPro"/>
</dbReference>
<dbReference type="OrthoDB" id="1749524at2759"/>
<dbReference type="Proteomes" id="UP000237000">
    <property type="component" value="Unassembled WGS sequence"/>
</dbReference>
<proteinExistence type="predicted"/>
<keyword evidence="3" id="KW-1185">Reference proteome</keyword>
<dbReference type="InterPro" id="IPR052929">
    <property type="entry name" value="RNase_H-like_EbsB-rel"/>
</dbReference>
<comment type="caution">
    <text evidence="2">The sequence shown here is derived from an EMBL/GenBank/DDBJ whole genome shotgun (WGS) entry which is preliminary data.</text>
</comment>
<accession>A0A2P5EYC7</accession>
<dbReference type="STRING" id="63057.A0A2P5EYC7"/>
<protein>
    <recommendedName>
        <fullName evidence="1">RNase H type-1 domain-containing protein</fullName>
    </recommendedName>
</protein>
<feature type="domain" description="RNase H type-1" evidence="1">
    <location>
        <begin position="98"/>
        <end position="193"/>
    </location>
</feature>
<dbReference type="PANTHER" id="PTHR47074:SF11">
    <property type="entry name" value="REVERSE TRANSCRIPTASE-LIKE PROTEIN"/>
    <property type="match status" value="1"/>
</dbReference>
<dbReference type="GO" id="GO:0004523">
    <property type="term" value="F:RNA-DNA hybrid ribonuclease activity"/>
    <property type="evidence" value="ECO:0007669"/>
    <property type="project" value="InterPro"/>
</dbReference>
<reference evidence="3" key="1">
    <citation type="submission" date="2016-06" db="EMBL/GenBank/DDBJ databases">
        <title>Parallel loss of symbiosis genes in relatives of nitrogen-fixing non-legume Parasponia.</title>
        <authorList>
            <person name="Van Velzen R."/>
            <person name="Holmer R."/>
            <person name="Bu F."/>
            <person name="Rutten L."/>
            <person name="Van Zeijl A."/>
            <person name="Liu W."/>
            <person name="Santuari L."/>
            <person name="Cao Q."/>
            <person name="Sharma T."/>
            <person name="Shen D."/>
            <person name="Roswanjaya Y."/>
            <person name="Wardhani T."/>
            <person name="Kalhor M.S."/>
            <person name="Jansen J."/>
            <person name="Van den Hoogen J."/>
            <person name="Gungor B."/>
            <person name="Hartog M."/>
            <person name="Hontelez J."/>
            <person name="Verver J."/>
            <person name="Yang W.-C."/>
            <person name="Schijlen E."/>
            <person name="Repin R."/>
            <person name="Schilthuizen M."/>
            <person name="Schranz E."/>
            <person name="Heidstra R."/>
            <person name="Miyata K."/>
            <person name="Fedorova E."/>
            <person name="Kohlen W."/>
            <person name="Bisseling T."/>
            <person name="Smit S."/>
            <person name="Geurts R."/>
        </authorList>
    </citation>
    <scope>NUCLEOTIDE SEQUENCE [LARGE SCALE GENOMIC DNA]</scope>
    <source>
        <strain evidence="3">cv. RG33-2</strain>
    </source>
</reference>
<dbReference type="InParanoid" id="A0A2P5EYC7"/>
<dbReference type="AlphaFoldDB" id="A0A2P5EYC7"/>
<dbReference type="Pfam" id="PF13456">
    <property type="entry name" value="RVT_3"/>
    <property type="match status" value="1"/>
</dbReference>